<keyword evidence="7" id="KW-0418">Kinase</keyword>
<dbReference type="GO" id="GO:0046656">
    <property type="term" value="P:folic acid biosynthetic process"/>
    <property type="evidence" value="ECO:0007669"/>
    <property type="project" value="UniProtKB-KW"/>
</dbReference>
<dbReference type="AlphaFoldDB" id="A0A965GC34"/>
<gene>
    <name evidence="14" type="primary">folK</name>
    <name evidence="14" type="ORF">EBT44_00785</name>
</gene>
<name>A0A965GC34_9PROT</name>
<evidence type="ECO:0000256" key="9">
    <source>
        <dbReference type="ARBA" id="ARBA00022909"/>
    </source>
</evidence>
<keyword evidence="8" id="KW-0067">ATP-binding</keyword>
<feature type="domain" description="7,8-dihydro-6-hydroxymethylpterin-pyrophosphokinase" evidence="13">
    <location>
        <begin position="88"/>
        <end position="99"/>
    </location>
</feature>
<comment type="caution">
    <text evidence="14">The sequence shown here is derived from an EMBL/GenBank/DDBJ whole genome shotgun (WGS) entry which is preliminary data.</text>
</comment>
<evidence type="ECO:0000256" key="11">
    <source>
        <dbReference type="ARBA" id="ARBA00029766"/>
    </source>
</evidence>
<evidence type="ECO:0000259" key="13">
    <source>
        <dbReference type="PROSITE" id="PS00794"/>
    </source>
</evidence>
<sequence length="156" mass="16863">MRAVLALGSNFGERESILSSAAEALNEIGEVVALSNFLDNRPVGGPPQPNFLNAVLILETQLEPEELLRVCQAIEGVFGRNRDVQSERWGPRTLDIDLISCDGVSYKSESLTLPHPRAAERTFVLAPWLEIDGAAYLPGAGPVVELLAKLAGRDTL</sequence>
<reference evidence="14" key="1">
    <citation type="submission" date="2018-10" db="EMBL/GenBank/DDBJ databases">
        <title>Iterative Subtractive Binning of Freshwater Chronoseries Metagenomes Recovers Nearly Complete Genomes from over Four Hundred Novel Species.</title>
        <authorList>
            <person name="Rodriguez-R L.M."/>
            <person name="Tsementzi D."/>
            <person name="Luo C."/>
            <person name="Konstantinidis K.T."/>
        </authorList>
    </citation>
    <scope>NUCLEOTIDE SEQUENCE</scope>
    <source>
        <strain evidence="14">WB5_2A_028</strain>
    </source>
</reference>
<keyword evidence="6" id="KW-0547">Nucleotide-binding</keyword>
<comment type="pathway">
    <text evidence="1">Cofactor biosynthesis; tetrahydrofolate biosynthesis; 2-amino-4-hydroxy-6-hydroxymethyl-7,8-dihydropteridine diphosphate from 7,8-dihydroneopterin triphosphate: step 4/4.</text>
</comment>
<evidence type="ECO:0000256" key="12">
    <source>
        <dbReference type="ARBA" id="ARBA00033413"/>
    </source>
</evidence>
<dbReference type="Pfam" id="PF01288">
    <property type="entry name" value="HPPK"/>
    <property type="match status" value="1"/>
</dbReference>
<comment type="similarity">
    <text evidence="2">Belongs to the HPPK family.</text>
</comment>
<keyword evidence="5 14" id="KW-0808">Transferase</keyword>
<dbReference type="EMBL" id="RFXN01000004">
    <property type="protein sequence ID" value="NBR93393.1"/>
    <property type="molecule type" value="Genomic_DNA"/>
</dbReference>
<dbReference type="PANTHER" id="PTHR43071:SF1">
    <property type="entry name" value="2-AMINO-4-HYDROXY-6-HYDROXYMETHYLDIHYDROPTERIDINE PYROPHOSPHOKINASE"/>
    <property type="match status" value="1"/>
</dbReference>
<dbReference type="GO" id="GO:0005524">
    <property type="term" value="F:ATP binding"/>
    <property type="evidence" value="ECO:0007669"/>
    <property type="project" value="UniProtKB-KW"/>
</dbReference>
<accession>A0A965GC34</accession>
<evidence type="ECO:0000256" key="2">
    <source>
        <dbReference type="ARBA" id="ARBA00005810"/>
    </source>
</evidence>
<dbReference type="InterPro" id="IPR000550">
    <property type="entry name" value="Hppk"/>
</dbReference>
<dbReference type="PANTHER" id="PTHR43071">
    <property type="entry name" value="2-AMINO-4-HYDROXY-6-HYDROXYMETHYLDIHYDROPTERIDINE PYROPHOSPHOKINASE"/>
    <property type="match status" value="1"/>
</dbReference>
<dbReference type="SUPFAM" id="SSF55083">
    <property type="entry name" value="6-hydroxymethyl-7,8-dihydropterin pyrophosphokinase, HPPK"/>
    <property type="match status" value="1"/>
</dbReference>
<evidence type="ECO:0000256" key="3">
    <source>
        <dbReference type="ARBA" id="ARBA00013253"/>
    </source>
</evidence>
<dbReference type="GO" id="GO:0016301">
    <property type="term" value="F:kinase activity"/>
    <property type="evidence" value="ECO:0007669"/>
    <property type="project" value="UniProtKB-KW"/>
</dbReference>
<dbReference type="GO" id="GO:0003848">
    <property type="term" value="F:2-amino-4-hydroxy-6-hydroxymethyldihydropteridine diphosphokinase activity"/>
    <property type="evidence" value="ECO:0007669"/>
    <property type="project" value="UniProtKB-EC"/>
</dbReference>
<evidence type="ECO:0000256" key="4">
    <source>
        <dbReference type="ARBA" id="ARBA00016218"/>
    </source>
</evidence>
<evidence type="ECO:0000313" key="14">
    <source>
        <dbReference type="EMBL" id="NBR93393.1"/>
    </source>
</evidence>
<evidence type="ECO:0000256" key="6">
    <source>
        <dbReference type="ARBA" id="ARBA00022741"/>
    </source>
</evidence>
<organism evidence="14 15">
    <name type="scientific">Candidatus Fonsibacter lacus</name>
    <dbReference type="NCBI Taxonomy" id="2576439"/>
    <lineage>
        <taxon>Bacteria</taxon>
        <taxon>Pseudomonadati</taxon>
        <taxon>Pseudomonadota</taxon>
        <taxon>Alphaproteobacteria</taxon>
        <taxon>Candidatus Pelagibacterales</taxon>
        <taxon>Candidatus Pelagibacterales incertae sedis</taxon>
        <taxon>Candidatus Fonsibacter</taxon>
    </lineage>
</organism>
<keyword evidence="9" id="KW-0289">Folate biosynthesis</keyword>
<evidence type="ECO:0000256" key="8">
    <source>
        <dbReference type="ARBA" id="ARBA00022840"/>
    </source>
</evidence>
<evidence type="ECO:0000256" key="1">
    <source>
        <dbReference type="ARBA" id="ARBA00005051"/>
    </source>
</evidence>
<evidence type="ECO:0000256" key="5">
    <source>
        <dbReference type="ARBA" id="ARBA00022679"/>
    </source>
</evidence>
<dbReference type="PROSITE" id="PS00794">
    <property type="entry name" value="HPPK"/>
    <property type="match status" value="1"/>
</dbReference>
<dbReference type="NCBIfam" id="TIGR01498">
    <property type="entry name" value="folK"/>
    <property type="match status" value="1"/>
</dbReference>
<evidence type="ECO:0000256" key="7">
    <source>
        <dbReference type="ARBA" id="ARBA00022777"/>
    </source>
</evidence>
<comment type="function">
    <text evidence="10">Catalyzes the transfer of pyrophosphate from adenosine triphosphate (ATP) to 6-hydroxymethyl-7,8-dihydropterin, an enzymatic step in folate biosynthesis pathway.</text>
</comment>
<evidence type="ECO:0000313" key="15">
    <source>
        <dbReference type="Proteomes" id="UP000740727"/>
    </source>
</evidence>
<proteinExistence type="inferred from homology"/>
<dbReference type="Proteomes" id="UP000740727">
    <property type="component" value="Unassembled WGS sequence"/>
</dbReference>
<dbReference type="EC" id="2.7.6.3" evidence="3"/>
<dbReference type="CDD" id="cd00483">
    <property type="entry name" value="HPPK"/>
    <property type="match status" value="1"/>
</dbReference>
<protein>
    <recommendedName>
        <fullName evidence="4">2-amino-4-hydroxy-6-hydroxymethyldihydropteridine pyrophosphokinase</fullName>
        <ecNumber evidence="3">2.7.6.3</ecNumber>
    </recommendedName>
    <alternativeName>
        <fullName evidence="11">6-hydroxymethyl-7,8-dihydropterin pyrophosphokinase</fullName>
    </alternativeName>
    <alternativeName>
        <fullName evidence="12">7,8-dihydro-6-hydroxymethylpterin-pyrophosphokinase</fullName>
    </alternativeName>
</protein>
<dbReference type="InterPro" id="IPR035907">
    <property type="entry name" value="Hppk_sf"/>
</dbReference>
<dbReference type="Gene3D" id="3.30.70.560">
    <property type="entry name" value="7,8-Dihydro-6-hydroxymethylpterin-pyrophosphokinase HPPK"/>
    <property type="match status" value="1"/>
</dbReference>
<evidence type="ECO:0000256" key="10">
    <source>
        <dbReference type="ARBA" id="ARBA00029409"/>
    </source>
</evidence>